<dbReference type="InterPro" id="IPR012349">
    <property type="entry name" value="Split_barrel_FMN-bd"/>
</dbReference>
<accession>A0A1H7SKL1</accession>
<dbReference type="AlphaFoldDB" id="A0A1H7SKL1"/>
<proteinExistence type="predicted"/>
<gene>
    <name evidence="6" type="ORF">SAMN05216214_11956</name>
</gene>
<dbReference type="InterPro" id="IPR009926">
    <property type="entry name" value="T3SS_YcgR_PilZN"/>
</dbReference>
<evidence type="ECO:0000256" key="2">
    <source>
        <dbReference type="ARBA" id="ARBA00022741"/>
    </source>
</evidence>
<dbReference type="Gene3D" id="2.30.110.10">
    <property type="entry name" value="Electron Transport, Fmn-binding Protein, Chain A"/>
    <property type="match status" value="1"/>
</dbReference>
<protein>
    <submittedName>
        <fullName evidence="6">C-di-GMP-binding flagellar brake protein YcgR, contains PilZNR and PilZ domains</fullName>
    </submittedName>
</protein>
<sequence>MPNPFAIDDDPQQPRLLSSLGEIVANLRTLMDSHDPLIVRFAERNRKFQSYVVAVDKDAQRFALDEFIPNDGDKLMQAGEAFSVEAFHDGVRITWSCEKGQAKQEKMGGAPCFWLPLPTQITYHQRRAAFRVSLKHSQKVPLRVTDVSHNVQATGLLMDISATGCRCLFKGDLTGKLHPGERYDQLTIAMDNTRVNCQAEIRHVAHDSARNLSVVGLRFVELNGLDQRAIERFVYQQQREARRTETD</sequence>
<dbReference type="InterPro" id="IPR009875">
    <property type="entry name" value="PilZ_domain"/>
</dbReference>
<feature type="domain" description="Type III secretion system flagellar brake protein YcgR PilZN" evidence="5">
    <location>
        <begin position="17"/>
        <end position="122"/>
    </location>
</feature>
<evidence type="ECO:0000313" key="7">
    <source>
        <dbReference type="Proteomes" id="UP000185766"/>
    </source>
</evidence>
<evidence type="ECO:0000259" key="5">
    <source>
        <dbReference type="Pfam" id="PF07317"/>
    </source>
</evidence>
<dbReference type="STRING" id="1429083.GCA_001885685_02493"/>
<keyword evidence="6" id="KW-0969">Cilium</keyword>
<dbReference type="Pfam" id="PF07238">
    <property type="entry name" value="PilZ"/>
    <property type="match status" value="1"/>
</dbReference>
<dbReference type="Gene3D" id="2.40.10.220">
    <property type="entry name" value="predicted glycosyltransferase like domains"/>
    <property type="match status" value="1"/>
</dbReference>
<feature type="domain" description="PilZ" evidence="4">
    <location>
        <begin position="125"/>
        <end position="236"/>
    </location>
</feature>
<evidence type="ECO:0000256" key="3">
    <source>
        <dbReference type="ARBA" id="ARBA00023143"/>
    </source>
</evidence>
<dbReference type="SUPFAM" id="SSF141371">
    <property type="entry name" value="PilZ domain-like"/>
    <property type="match status" value="1"/>
</dbReference>
<evidence type="ECO:0000313" key="6">
    <source>
        <dbReference type="EMBL" id="SEL73190.1"/>
    </source>
</evidence>
<keyword evidence="6" id="KW-0282">Flagellum</keyword>
<reference evidence="6 7" key="1">
    <citation type="submission" date="2016-10" db="EMBL/GenBank/DDBJ databases">
        <authorList>
            <person name="de Groot N.N."/>
        </authorList>
    </citation>
    <scope>NUCLEOTIDE SEQUENCE [LARGE SCALE GENOMIC DNA]</scope>
    <source>
        <strain evidence="6 7">JCM 19513</strain>
    </source>
</reference>
<dbReference type="RefSeq" id="WP_074870446.1">
    <property type="nucleotide sequence ID" value="NZ_FOAS01000019.1"/>
</dbReference>
<evidence type="ECO:0000259" key="4">
    <source>
        <dbReference type="Pfam" id="PF07238"/>
    </source>
</evidence>
<evidence type="ECO:0000256" key="1">
    <source>
        <dbReference type="ARBA" id="ARBA00022636"/>
    </source>
</evidence>
<keyword evidence="7" id="KW-1185">Reference proteome</keyword>
<dbReference type="Pfam" id="PF07317">
    <property type="entry name" value="PilZN"/>
    <property type="match status" value="1"/>
</dbReference>
<organism evidence="6 7">
    <name type="scientific">Atopomonas hussainii</name>
    <dbReference type="NCBI Taxonomy" id="1429083"/>
    <lineage>
        <taxon>Bacteria</taxon>
        <taxon>Pseudomonadati</taxon>
        <taxon>Pseudomonadota</taxon>
        <taxon>Gammaproteobacteria</taxon>
        <taxon>Pseudomonadales</taxon>
        <taxon>Pseudomonadaceae</taxon>
        <taxon>Atopomonas</taxon>
    </lineage>
</organism>
<name>A0A1H7SKL1_9GAMM</name>
<keyword evidence="1" id="KW-0973">c-di-GMP</keyword>
<keyword evidence="6" id="KW-0966">Cell projection</keyword>
<keyword evidence="3" id="KW-0975">Bacterial flagellum</keyword>
<keyword evidence="2" id="KW-0547">Nucleotide-binding</keyword>
<dbReference type="EMBL" id="FOAS01000019">
    <property type="protein sequence ID" value="SEL73190.1"/>
    <property type="molecule type" value="Genomic_DNA"/>
</dbReference>
<dbReference type="Proteomes" id="UP000185766">
    <property type="component" value="Unassembled WGS sequence"/>
</dbReference>
<dbReference type="GO" id="GO:0035438">
    <property type="term" value="F:cyclic-di-GMP binding"/>
    <property type="evidence" value="ECO:0007669"/>
    <property type="project" value="InterPro"/>
</dbReference>